<dbReference type="RefSeq" id="WP_138224784.1">
    <property type="nucleotide sequence ID" value="NZ_CP040396.1"/>
</dbReference>
<evidence type="ECO:0000313" key="1">
    <source>
        <dbReference type="EMBL" id="QCT01693.1"/>
    </source>
</evidence>
<name>A0A4P8XHM4_9BACL</name>
<dbReference type="KEGG" id="palo:E6C60_0975"/>
<evidence type="ECO:0000313" key="2">
    <source>
        <dbReference type="Proteomes" id="UP000300879"/>
    </source>
</evidence>
<protein>
    <submittedName>
        <fullName evidence="1">Uncharacterized protein</fullName>
    </submittedName>
</protein>
<dbReference type="OrthoDB" id="2929691at2"/>
<dbReference type="EMBL" id="CP040396">
    <property type="protein sequence ID" value="QCT01693.1"/>
    <property type="molecule type" value="Genomic_DNA"/>
</dbReference>
<accession>A0A4P8XHM4</accession>
<sequence>MVIIEVVSGEKSENIRGLLSQVGTDYVDIKKSDGKVVTILQSQILKIVWLDRKKASPLDRAKYVGDFHSEEDGDFLEDFEE</sequence>
<organism evidence="1 2">
    <name type="scientific">Paenibacillus algicola</name>
    <dbReference type="NCBI Taxonomy" id="2565926"/>
    <lineage>
        <taxon>Bacteria</taxon>
        <taxon>Bacillati</taxon>
        <taxon>Bacillota</taxon>
        <taxon>Bacilli</taxon>
        <taxon>Bacillales</taxon>
        <taxon>Paenibacillaceae</taxon>
        <taxon>Paenibacillus</taxon>
    </lineage>
</organism>
<dbReference type="AlphaFoldDB" id="A0A4P8XHM4"/>
<reference evidence="1 2" key="1">
    <citation type="submission" date="2019-05" db="EMBL/GenBank/DDBJ databases">
        <authorList>
            <person name="Chen C."/>
        </authorList>
    </citation>
    <scope>NUCLEOTIDE SEQUENCE [LARGE SCALE GENOMIC DNA]</scope>
    <source>
        <strain evidence="1 2">HB172198</strain>
    </source>
</reference>
<dbReference type="Proteomes" id="UP000300879">
    <property type="component" value="Chromosome"/>
</dbReference>
<keyword evidence="2" id="KW-1185">Reference proteome</keyword>
<gene>
    <name evidence="1" type="ORF">E6C60_0975</name>
</gene>
<proteinExistence type="predicted"/>